<dbReference type="GO" id="GO:0016787">
    <property type="term" value="F:hydrolase activity"/>
    <property type="evidence" value="ECO:0007669"/>
    <property type="project" value="UniProtKB-KW"/>
</dbReference>
<feature type="domain" description="NTP pyrophosphohydrolase MazG-like" evidence="1">
    <location>
        <begin position="35"/>
        <end position="103"/>
    </location>
</feature>
<reference evidence="2 3" key="1">
    <citation type="submission" date="2019-01" db="EMBL/GenBank/DDBJ databases">
        <authorList>
            <person name="Chen W.-M."/>
        </authorList>
    </citation>
    <scope>NUCLEOTIDE SEQUENCE [LARGE SCALE GENOMIC DNA]</scope>
    <source>
        <strain evidence="2 3">HPM-16</strain>
    </source>
</reference>
<evidence type="ECO:0000313" key="2">
    <source>
        <dbReference type="EMBL" id="RVU29316.1"/>
    </source>
</evidence>
<protein>
    <submittedName>
        <fullName evidence="2">Nucleotide pyrophosphohydrolase</fullName>
    </submittedName>
</protein>
<evidence type="ECO:0000259" key="1">
    <source>
        <dbReference type="Pfam" id="PF03819"/>
    </source>
</evidence>
<dbReference type="RefSeq" id="WP_127695947.1">
    <property type="nucleotide sequence ID" value="NZ_SACQ01000011.1"/>
</dbReference>
<dbReference type="Gene3D" id="1.10.287.1080">
    <property type="entry name" value="MazG-like"/>
    <property type="match status" value="1"/>
</dbReference>
<accession>A0A437Q477</accession>
<name>A0A437Q477_9GAMM</name>
<dbReference type="SUPFAM" id="SSF101386">
    <property type="entry name" value="all-alpha NTP pyrophosphatases"/>
    <property type="match status" value="1"/>
</dbReference>
<dbReference type="Proteomes" id="UP000282818">
    <property type="component" value="Unassembled WGS sequence"/>
</dbReference>
<dbReference type="AlphaFoldDB" id="A0A437Q477"/>
<gene>
    <name evidence="2" type="ORF">EOE65_16975</name>
</gene>
<sequence>MTDKRKTELSAQHFTELLAIARRKTIFDQSNPWYQGPETYLEAMKREIDEVVEEIPKHRACFLEDELGDLLWNYLNILLALEQQTGIDSDAVLARACKKYEDRISGIENGQLWKDIKAQQKSELLTEQQARDNKAD</sequence>
<proteinExistence type="predicted"/>
<organism evidence="2 3">
    <name type="scientific">Neptunomonas marina</name>
    <dbReference type="NCBI Taxonomy" id="1815562"/>
    <lineage>
        <taxon>Bacteria</taxon>
        <taxon>Pseudomonadati</taxon>
        <taxon>Pseudomonadota</taxon>
        <taxon>Gammaproteobacteria</taxon>
        <taxon>Oceanospirillales</taxon>
        <taxon>Oceanospirillaceae</taxon>
        <taxon>Neptunomonas</taxon>
    </lineage>
</organism>
<comment type="caution">
    <text evidence="2">The sequence shown here is derived from an EMBL/GenBank/DDBJ whole genome shotgun (WGS) entry which is preliminary data.</text>
</comment>
<dbReference type="EMBL" id="SACQ01000011">
    <property type="protein sequence ID" value="RVU29316.1"/>
    <property type="molecule type" value="Genomic_DNA"/>
</dbReference>
<keyword evidence="2" id="KW-0378">Hydrolase</keyword>
<keyword evidence="3" id="KW-1185">Reference proteome</keyword>
<dbReference type="Pfam" id="PF03819">
    <property type="entry name" value="MazG"/>
    <property type="match status" value="1"/>
</dbReference>
<dbReference type="InterPro" id="IPR004518">
    <property type="entry name" value="MazG-like_dom"/>
</dbReference>
<evidence type="ECO:0000313" key="3">
    <source>
        <dbReference type="Proteomes" id="UP000282818"/>
    </source>
</evidence>